<dbReference type="Gene3D" id="1.20.120.20">
    <property type="entry name" value="Apolipoprotein"/>
    <property type="match status" value="1"/>
</dbReference>
<protein>
    <recommendedName>
        <fullName evidence="4">Gas vesicle protein</fullName>
    </recommendedName>
</protein>
<dbReference type="Pfam" id="PF12732">
    <property type="entry name" value="YtxH"/>
    <property type="match status" value="1"/>
</dbReference>
<dbReference type="SUPFAM" id="SSF58113">
    <property type="entry name" value="Apolipoprotein A-I"/>
    <property type="match status" value="1"/>
</dbReference>
<name>A0A1F4V0J1_UNCKA</name>
<sequence>MCKKESSSFFTGALIGAALGAAAGFLFAPKPGKETRKELKEKGQKYWETGKLNYDRAYNIAQEAVDEIREHAEPALEEIRTQVQEKVIPLVHKAQEASGPLKEEIKEKIGRLVDDVENKIEEEKKNKKRMFNGLK</sequence>
<comment type="caution">
    <text evidence="2">The sequence shown here is derived from an EMBL/GenBank/DDBJ whole genome shotgun (WGS) entry which is preliminary data.</text>
</comment>
<evidence type="ECO:0008006" key="4">
    <source>
        <dbReference type="Google" id="ProtNLM"/>
    </source>
</evidence>
<proteinExistence type="predicted"/>
<evidence type="ECO:0000313" key="3">
    <source>
        <dbReference type="Proteomes" id="UP000177371"/>
    </source>
</evidence>
<reference evidence="2 3" key="1">
    <citation type="journal article" date="2016" name="Nat. Commun.">
        <title>Thousands of microbial genomes shed light on interconnected biogeochemical processes in an aquifer system.</title>
        <authorList>
            <person name="Anantharaman K."/>
            <person name="Brown C.T."/>
            <person name="Hug L.A."/>
            <person name="Sharon I."/>
            <person name="Castelle C.J."/>
            <person name="Probst A.J."/>
            <person name="Thomas B.C."/>
            <person name="Singh A."/>
            <person name="Wilkins M.J."/>
            <person name="Karaoz U."/>
            <person name="Brodie E.L."/>
            <person name="Williams K.H."/>
            <person name="Hubbard S.S."/>
            <person name="Banfield J.F."/>
        </authorList>
    </citation>
    <scope>NUCLEOTIDE SEQUENCE [LARGE SCALE GENOMIC DNA]</scope>
</reference>
<dbReference type="InterPro" id="IPR052928">
    <property type="entry name" value="Desiccation-related_membrane"/>
</dbReference>
<dbReference type="PANTHER" id="PTHR35792">
    <property type="entry name" value="GENERAL STRESS PROTEIN"/>
    <property type="match status" value="1"/>
</dbReference>
<keyword evidence="1" id="KW-0175">Coiled coil</keyword>
<dbReference type="Proteomes" id="UP000177371">
    <property type="component" value="Unassembled WGS sequence"/>
</dbReference>
<feature type="coiled-coil region" evidence="1">
    <location>
        <begin position="102"/>
        <end position="133"/>
    </location>
</feature>
<dbReference type="InterPro" id="IPR024623">
    <property type="entry name" value="YtxH"/>
</dbReference>
<dbReference type="STRING" id="1802610.A2W32_02235"/>
<dbReference type="EMBL" id="MEUT01000035">
    <property type="protein sequence ID" value="OGC50696.1"/>
    <property type="molecule type" value="Genomic_DNA"/>
</dbReference>
<accession>A0A1F4V0J1</accession>
<dbReference type="PANTHER" id="PTHR35792:SF1">
    <property type="entry name" value="SLL0268 PROTEIN"/>
    <property type="match status" value="1"/>
</dbReference>
<dbReference type="AlphaFoldDB" id="A0A1F4V0J1"/>
<organism evidence="2 3">
    <name type="scientific">candidate division WWE3 bacterium RBG_16_37_10</name>
    <dbReference type="NCBI Taxonomy" id="1802610"/>
    <lineage>
        <taxon>Bacteria</taxon>
        <taxon>Katanobacteria</taxon>
    </lineage>
</organism>
<gene>
    <name evidence="2" type="ORF">A2W32_02235</name>
</gene>
<evidence type="ECO:0000256" key="1">
    <source>
        <dbReference type="SAM" id="Coils"/>
    </source>
</evidence>
<evidence type="ECO:0000313" key="2">
    <source>
        <dbReference type="EMBL" id="OGC50696.1"/>
    </source>
</evidence>